<feature type="region of interest" description="Disordered" evidence="1">
    <location>
        <begin position="32"/>
        <end position="84"/>
    </location>
</feature>
<dbReference type="EMBL" id="JABZSQ010000204">
    <property type="protein sequence ID" value="MBF1415720.1"/>
    <property type="molecule type" value="Genomic_DNA"/>
</dbReference>
<protein>
    <submittedName>
        <fullName evidence="2">Uncharacterized protein</fullName>
    </submittedName>
</protein>
<name>A0A930I0T0_9BACT</name>
<evidence type="ECO:0000313" key="2">
    <source>
        <dbReference type="EMBL" id="MBF1415720.1"/>
    </source>
</evidence>
<reference evidence="2" key="1">
    <citation type="submission" date="2020-04" db="EMBL/GenBank/DDBJ databases">
        <title>Deep metagenomics examines the oral microbiome during advanced dental caries in children, revealing novel taxa and co-occurrences with host molecules.</title>
        <authorList>
            <person name="Baker J.L."/>
            <person name="Morton J.T."/>
            <person name="Dinis M."/>
            <person name="Alvarez R."/>
            <person name="Tran N.C."/>
            <person name="Knight R."/>
            <person name="Edlund A."/>
        </authorList>
    </citation>
    <scope>NUCLEOTIDE SEQUENCE</scope>
    <source>
        <strain evidence="2">JCVI_25_bin.9</strain>
    </source>
</reference>
<dbReference type="AlphaFoldDB" id="A0A930I0T0"/>
<dbReference type="Proteomes" id="UP000757461">
    <property type="component" value="Unassembled WGS sequence"/>
</dbReference>
<evidence type="ECO:0000256" key="1">
    <source>
        <dbReference type="SAM" id="MobiDB-lite"/>
    </source>
</evidence>
<feature type="compositionally biased region" description="Low complexity" evidence="1">
    <location>
        <begin position="49"/>
        <end position="73"/>
    </location>
</feature>
<gene>
    <name evidence="2" type="ORF">HXN33_09095</name>
</gene>
<accession>A0A930I0T0</accession>
<sequence length="84" mass="8513">MKKKMYVTPVVELVSLAAERQLLAGSGVTVSNQDLQNMGSQTIGGGGTTTTPSPSNPYSSSAGQQSGSQSAGAKFSGGITWFGE</sequence>
<organism evidence="2 3">
    <name type="scientific">Prevotella histicola</name>
    <dbReference type="NCBI Taxonomy" id="470565"/>
    <lineage>
        <taxon>Bacteria</taxon>
        <taxon>Pseudomonadati</taxon>
        <taxon>Bacteroidota</taxon>
        <taxon>Bacteroidia</taxon>
        <taxon>Bacteroidales</taxon>
        <taxon>Prevotellaceae</taxon>
        <taxon>Prevotella</taxon>
    </lineage>
</organism>
<comment type="caution">
    <text evidence="2">The sequence shown here is derived from an EMBL/GenBank/DDBJ whole genome shotgun (WGS) entry which is preliminary data.</text>
</comment>
<proteinExistence type="predicted"/>
<evidence type="ECO:0000313" key="3">
    <source>
        <dbReference type="Proteomes" id="UP000757461"/>
    </source>
</evidence>